<accession>A0A1Z1M677</accession>
<gene>
    <name evidence="1" type="primary">orf42</name>
</gene>
<name>A0A1Z1M677_9FLOR</name>
<geneLocation type="chloroplast" evidence="1"/>
<dbReference type="EMBL" id="MF101417">
    <property type="protein sequence ID" value="ARW61351.1"/>
    <property type="molecule type" value="Genomic_DNA"/>
</dbReference>
<sequence>MFISLILWNLIFLVRYKNIQNSILVYHVCIKFHFFIIFKVNR</sequence>
<organism evidence="1">
    <name type="scientific">Bostrychia tenella</name>
    <dbReference type="NCBI Taxonomy" id="324755"/>
    <lineage>
        <taxon>Eukaryota</taxon>
        <taxon>Rhodophyta</taxon>
        <taxon>Florideophyceae</taxon>
        <taxon>Rhodymeniophycidae</taxon>
        <taxon>Ceramiales</taxon>
        <taxon>Rhodomelaceae</taxon>
        <taxon>Bostrychia</taxon>
    </lineage>
</organism>
<dbReference type="GeneID" id="33354379"/>
<keyword evidence="1" id="KW-0150">Chloroplast</keyword>
<dbReference type="AlphaFoldDB" id="A0A1Z1M677"/>
<dbReference type="RefSeq" id="YP_009392789.1">
    <property type="nucleotide sequence ID" value="NC_035264.1"/>
</dbReference>
<proteinExistence type="predicted"/>
<keyword evidence="1" id="KW-0934">Plastid</keyword>
<protein>
    <submittedName>
        <fullName evidence="1">Uncharacterized protein</fullName>
    </submittedName>
</protein>
<reference evidence="1" key="1">
    <citation type="journal article" date="2017" name="J. Phycol.">
        <title>Analysis of chloroplast genomes and a supermatrix inform reclassification of the Rhodomelaceae (Rhodophyta).</title>
        <authorList>
            <person name="Diaz-Tapia P."/>
            <person name="Maggs C.A."/>
            <person name="West J.A."/>
            <person name="Verbruggen H."/>
        </authorList>
    </citation>
    <scope>NUCLEOTIDE SEQUENCE</scope>
    <source>
        <strain evidence="1">JW3079</strain>
    </source>
</reference>
<evidence type="ECO:0000313" key="1">
    <source>
        <dbReference type="EMBL" id="ARW61351.1"/>
    </source>
</evidence>